<dbReference type="InterPro" id="IPR027417">
    <property type="entry name" value="P-loop_NTPase"/>
</dbReference>
<dbReference type="InterPro" id="IPR003439">
    <property type="entry name" value="ABC_transporter-like_ATP-bd"/>
</dbReference>
<dbReference type="GO" id="GO:0005524">
    <property type="term" value="F:ATP binding"/>
    <property type="evidence" value="ECO:0007669"/>
    <property type="project" value="UniProtKB-KW"/>
</dbReference>
<dbReference type="InterPro" id="IPR015854">
    <property type="entry name" value="ABC_transpr_LolD-like"/>
</dbReference>
<dbReference type="PROSITE" id="PS00211">
    <property type="entry name" value="ABC_TRANSPORTER_1"/>
    <property type="match status" value="1"/>
</dbReference>
<protein>
    <submittedName>
        <fullName evidence="4">ABC transporter, ATP-binding protein</fullName>
    </submittedName>
</protein>
<dbReference type="PROSITE" id="PS50893">
    <property type="entry name" value="ABC_TRANSPORTER_2"/>
    <property type="match status" value="1"/>
</dbReference>
<sequence length="212" mass="22669">MSLGVENLSKSFGSRELWRGISFEVSRGKIFGITGPSGGGKTTLLNCLGALEKPTSGNIFLNGRRISGLSVRKSRRLWAKDIGFLFQDYALVDRMNVRSNVSMGVPHLIGRRGLDDGISSALAGVGLPGCGVNPTYQLSGGEQQRVALARLMLKSPSLVLADEPTGSLDALNEEMVLKHLRSFAKQGSMVVVASHSNSVLECCDQVLEVGLH</sequence>
<dbReference type="Proteomes" id="UP000003179">
    <property type="component" value="Unassembled WGS sequence"/>
</dbReference>
<evidence type="ECO:0000256" key="1">
    <source>
        <dbReference type="ARBA" id="ARBA00022741"/>
    </source>
</evidence>
<evidence type="ECO:0000313" key="5">
    <source>
        <dbReference type="Proteomes" id="UP000003179"/>
    </source>
</evidence>
<dbReference type="GeneID" id="92881391"/>
<dbReference type="InterPro" id="IPR003593">
    <property type="entry name" value="AAA+_ATPase"/>
</dbReference>
<dbReference type="Gene3D" id="3.40.50.300">
    <property type="entry name" value="P-loop containing nucleotide triphosphate hydrolases"/>
    <property type="match status" value="1"/>
</dbReference>
<feature type="domain" description="ABC transporter" evidence="3">
    <location>
        <begin position="3"/>
        <end position="211"/>
    </location>
</feature>
<keyword evidence="2 4" id="KW-0067">ATP-binding</keyword>
<dbReference type="RefSeq" id="WP_002528076.1">
    <property type="nucleotide sequence ID" value="NZ_GL383180.1"/>
</dbReference>
<comment type="caution">
    <text evidence="4">The sequence shown here is derived from an EMBL/GenBank/DDBJ whole genome shotgun (WGS) entry which is preliminary data.</text>
</comment>
<organism evidence="4 5">
    <name type="scientific">Cutibacterium modestum HL044PA1</name>
    <dbReference type="NCBI Taxonomy" id="765109"/>
    <lineage>
        <taxon>Bacteria</taxon>
        <taxon>Bacillati</taxon>
        <taxon>Actinomycetota</taxon>
        <taxon>Actinomycetes</taxon>
        <taxon>Propionibacteriales</taxon>
        <taxon>Propionibacteriaceae</taxon>
        <taxon>Cutibacterium</taxon>
        <taxon>Cutibacterium modestum</taxon>
    </lineage>
</organism>
<reference evidence="4" key="1">
    <citation type="submission" date="2010-08" db="EMBL/GenBank/DDBJ databases">
        <authorList>
            <person name="Weinstock G."/>
            <person name="Sodergren E."/>
            <person name="Clifton S."/>
            <person name="Fulton L."/>
            <person name="Fulton B."/>
            <person name="Courtney L."/>
            <person name="Fronick C."/>
            <person name="Harrison M."/>
            <person name="Strong C."/>
            <person name="Farmer C."/>
            <person name="Delahaunty K."/>
            <person name="Markovic C."/>
            <person name="Hall O."/>
            <person name="Minx P."/>
            <person name="Tomlinson C."/>
            <person name="Mitreva M."/>
            <person name="Hou S."/>
            <person name="Chen J."/>
            <person name="Wollam A."/>
            <person name="Pepin K.H."/>
            <person name="Johnson M."/>
            <person name="Bhonagiri V."/>
            <person name="Zhang X."/>
            <person name="Suruliraj S."/>
            <person name="Warren W."/>
            <person name="Chinwalla A."/>
            <person name="Mardis E.R."/>
            <person name="Wilson R.K."/>
        </authorList>
    </citation>
    <scope>NUCLEOTIDE SEQUENCE [LARGE SCALE GENOMIC DNA]</scope>
    <source>
        <strain evidence="4">HL044PA1</strain>
    </source>
</reference>
<keyword evidence="1" id="KW-0547">Nucleotide-binding</keyword>
<dbReference type="SMART" id="SM00382">
    <property type="entry name" value="AAA"/>
    <property type="match status" value="1"/>
</dbReference>
<proteinExistence type="predicted"/>
<dbReference type="InterPro" id="IPR017871">
    <property type="entry name" value="ABC_transporter-like_CS"/>
</dbReference>
<keyword evidence="5" id="KW-1185">Reference proteome</keyword>
<dbReference type="SUPFAM" id="SSF52540">
    <property type="entry name" value="P-loop containing nucleoside triphosphate hydrolases"/>
    <property type="match status" value="1"/>
</dbReference>
<evidence type="ECO:0000313" key="4">
    <source>
        <dbReference type="EMBL" id="EFS92632.1"/>
    </source>
</evidence>
<evidence type="ECO:0000256" key="2">
    <source>
        <dbReference type="ARBA" id="ARBA00022840"/>
    </source>
</evidence>
<gene>
    <name evidence="4" type="ORF">HMPREF9607_01162</name>
</gene>
<evidence type="ECO:0000259" key="3">
    <source>
        <dbReference type="PROSITE" id="PS50893"/>
    </source>
</evidence>
<dbReference type="Pfam" id="PF00005">
    <property type="entry name" value="ABC_tran"/>
    <property type="match status" value="1"/>
</dbReference>
<accession>A0ABP2K8V7</accession>
<dbReference type="EMBL" id="ADZU01000019">
    <property type="protein sequence ID" value="EFS92632.1"/>
    <property type="molecule type" value="Genomic_DNA"/>
</dbReference>
<dbReference type="PANTHER" id="PTHR24220:SF86">
    <property type="entry name" value="ABC TRANSPORTER ABCH.1"/>
    <property type="match status" value="1"/>
</dbReference>
<name>A0ABP2K8V7_9ACTN</name>
<dbReference type="PANTHER" id="PTHR24220">
    <property type="entry name" value="IMPORT ATP-BINDING PROTEIN"/>
    <property type="match status" value="1"/>
</dbReference>